<evidence type="ECO:0000313" key="3">
    <source>
        <dbReference type="EMBL" id="QBF34843.1"/>
    </source>
</evidence>
<gene>
    <name evidence="3" type="ORF">EG856_02880</name>
</gene>
<keyword evidence="4" id="KW-1185">Reference proteome</keyword>
<dbReference type="RefSeq" id="WP_130429620.1">
    <property type="nucleotide sequence ID" value="NZ_CP034841.1"/>
</dbReference>
<organism evidence="3 4">
    <name type="scientific">Mycoplasmopsis phocirhinis</name>
    <dbReference type="NCBI Taxonomy" id="142650"/>
    <lineage>
        <taxon>Bacteria</taxon>
        <taxon>Bacillati</taxon>
        <taxon>Mycoplasmatota</taxon>
        <taxon>Mycoplasmoidales</taxon>
        <taxon>Metamycoplasmataceae</taxon>
        <taxon>Mycoplasmopsis</taxon>
    </lineage>
</organism>
<keyword evidence="1" id="KW-0175">Coiled coil</keyword>
<accession>A0A4P6MP40</accession>
<keyword evidence="2" id="KW-1133">Transmembrane helix</keyword>
<dbReference type="EMBL" id="CP034841">
    <property type="protein sequence ID" value="QBF34843.1"/>
    <property type="molecule type" value="Genomic_DNA"/>
</dbReference>
<dbReference type="KEGG" id="mphi:EG856_02880"/>
<evidence type="ECO:0000313" key="4">
    <source>
        <dbReference type="Proteomes" id="UP000289326"/>
    </source>
</evidence>
<feature type="coiled-coil region" evidence="1">
    <location>
        <begin position="509"/>
        <end position="613"/>
    </location>
</feature>
<protein>
    <submittedName>
        <fullName evidence="3">PDxFFG protein</fullName>
    </submittedName>
</protein>
<dbReference type="Proteomes" id="UP000289326">
    <property type="component" value="Chromosome"/>
</dbReference>
<reference evidence="3 4" key="1">
    <citation type="submission" date="2019-01" db="EMBL/GenBank/DDBJ databases">
        <title>Complete sequence and annotation of the Mycoplasma phocirhinis strain 852T genome.</title>
        <authorList>
            <person name="Frasca S.Jr."/>
            <person name="Kutish G.F."/>
            <person name="Castellanos Gell J."/>
            <person name="Michaels D.L."/>
            <person name="Brown D.R."/>
        </authorList>
    </citation>
    <scope>NUCLEOTIDE SEQUENCE [LARGE SCALE GENOMIC DNA]</scope>
    <source>
        <strain evidence="3 4">852</strain>
    </source>
</reference>
<evidence type="ECO:0000256" key="2">
    <source>
        <dbReference type="SAM" id="Phobius"/>
    </source>
</evidence>
<name>A0A4P6MP40_9BACT</name>
<sequence>MKNNNKKPKKAFNWRTLVWPKYLISLGIVAVAAGATIGVLKHNSSNPTLQPGTEASGLSNEFLDLSKEPKLTFVNSEKNSEIATFDPNRGEDGIVNFRGKELSYNEFLKQYYEANRAYPFLNIRYGMFDFYNEYLEAVSAKDFYSFTKWFMKNVSWGPEIITLKEFSIVKGVELQGNNITLGSHSNQDKEYTTIKFFPDAFFGSIPFYSTISGAGNANDSLLYKINKKLLTSDEIQTFLDKASKYNAFSNISLKTINANSFRWITDMRALINKSVFAVKAQLPQQYKNDAFSPIETGRLNASSEYVSIVDANSFEEAKTKFANLLKEYSEKGIKDLDTNIDSYSFEQKTIMGITRDFIEEIKEKNKIADKFVQLNFTDGKTFTMFNPIEDAEYQKSAATADADAVWEKSQNVQSTTAGFDSSIKDFNNLNSDLDALYAKWLSANTQLEKADFETFKQLVLKLKRIDDIKAEIVKLSNDISKNQTKEDEAIATSTSGQFKNVESFYQNLISSNTEQLQQAQTELATQTQQVNALKAQIEAEQNNDKVVELKQQLLELNMTVESQRQKIDEINELLVRFNNTLEQYRKLPTQDKVSEVNQQIATLLTEQEQLNEQMLKDEITQILNKANIENVRVDALIGLEKLYNEVKSSQFNEAKTKFDSLFTKAQYIVEFKAEIAKFRPLYKYYEKFLGGDFFAKVEPETQNFVLYSHDLAFSPLQLIAIDQLKENIEKSQINWREYTDIDGFIRSQSDDELKDFYVYAPEIQSVGNDFTAGKEAIDNIADSIKNEFDSLALSFSDEPKLKATYEQLSSEYDSLNITDLVQKVKDELEKLNQLAKQFEYYVPNYVKIMTLKAIVQYTNEQNQAVLKNEILDIINSNDDLKTHLSSFEYVIDNIDNMRKDAEKQISDFNLRVADIIKSIYDTYSKIITNKTSLDSRIEQYKKDKLAFFTQKMNELYAKIENANLNDEAIKHNVEDLVKTFSALSEDEDLAPILADFKQPLKYVKDLANKFNLDDTNELIRSYFIIVTSNVYKTFTKEGDNVPQERKLVYLATLFNPVIAFQQHFFKLKLEKYDEFNELTQNLKNELDELEQNSPEYKQKLNEYTDAQAQANYYLAQARSSWYQEFENEDEEQNENAQAQDLANNKKLADLFNLETLKQAYEDAYEFYDLEDDGEHEYDFSEANQANYEANRQIIDAYNAAITHYVQTRNTYNDRREAFVKDITDKAEKLLNIGNTLESFKNDMNDKYANAIKATKNIKLTNNVKNVVLDKMLNSEGLELNNQNQLIVATSKIELIEKLTKLGIISANGDTTSTQELAKNANEKILNVQLDNVYKKGSKLYFTLKEVSDKRANDVETLKTIRYVKYNVDAKADFGLNALALEQLKEMFNSAGYKASVKPAVIKEEGTKIVKDKNGNDQTIPTYSVFVEAYDGFSDELLRKVPWAAEWLEGKHLVKKVNDKGEFEYSIEDGRYLGFQPDTRIGLWSLLAMNNPEYKGLSVDFLKFVAAHEYGHHITLNAAQDLGDKGQKPLYGSALVPGSTPNIQNYYSRKVLDLYLKARTHLGLNSSPLLNQPNIVSENNEGEYLLYNLAKKDGDQIVIDQSTLENASDIWGHEIDQESLKTALENPKRRFLQTYEGLVEATKERRKAYGLDNAEDKKWLELYDLWLMNTLDQNSGTLNPTKYSDEQFPVKYMTQNADGSWSFKKASLDMLKGIAKDGLGNDIQFEVYKGEIVPKIVEGVRNDATGDYTTINKVLVFNTDGTPIVNVPLGVDLSSSDLNINPYYQLRRRANRSYNAALEFVNKKIKDASDTIKALIVKEFSINGWDSATTNTSLVPKTQIAYPSYTELFPDVDKNYNNVLLKPYLDHIHSRKRETGWLTPGYFFAKYYATDGELLYDVNIANQAVRKVRFSTPLNQEIFYVNPFIEDDDTGAVKDKSTVSFADILIAMYLGEGRNYSTISAGGKQALWLSPDEIYLPNIKLSQSLTDGFLTGSFSLQTLKQLNQLPYMNPFGAYMKEMVGHNLRKHIYIMVNENGDVVNENPRAKEFPAFWEMQALKINDNILAKDAAVSLFNSFYSTDENDVQRFGHEITFTDYNKFFSFSSVDTTRAKLDPSKKVVNWDIDYVKSKFSIERFANALRSALSTSTTLSRSDRERLNKLFAADGSYNEQEIANEIMQRFTSSSLALLQKDIQLGTIKEKVNASTDDALRYGWIFDKNLGYGLYKSNDVNADPDAVDEENWEISVKKLFDTFSTFATENGVSLDEMSLFDELILDDKTQMYSTQLHFSFRQSNFTMRSILLSIVKGFTKKSRPTSDVEDYFKTKTERRFNEFFSDYTYSFAEVINRDNLQITYSPSNVEFKNLPSFLTNVNESNTGLEYVIDGTPTEKWNNLKLNFTGEGRTNIQNAITNYENAIDAEAKLRAEKLGLDFESNLFVNSEIFSDDSNRASSYFGQFKSINNGWFKDRWYREMLNFKLYDDQGQPIQDDTIRIKDLTGKTVTNRPQAYWEYYIQAQGIGDRNLSNIWRNTDKDAVALFGYLSNDVVDKADHLVFEDLQTKEIKTLKINKENSSNMFYYKTQHVNNESDPNSRHYLKDEKYDYTDSNGHHSGTGFTAWVSDYAIMSNYSNKLLTPGHEYKIYFANKAGEKLNVDLGSNESVSENGKTFSQAPIAVYKKDIDGKTVSVIKVGFQFNGTK</sequence>
<proteinExistence type="predicted"/>
<dbReference type="NCBIfam" id="NF012210">
    <property type="entry name" value="PDxFFG"/>
    <property type="match status" value="1"/>
</dbReference>
<keyword evidence="2" id="KW-0812">Transmembrane</keyword>
<keyword evidence="2" id="KW-0472">Membrane</keyword>
<dbReference type="OrthoDB" id="403891at2"/>
<feature type="coiled-coil region" evidence="1">
    <location>
        <begin position="1072"/>
        <end position="1106"/>
    </location>
</feature>
<feature type="transmembrane region" description="Helical" evidence="2">
    <location>
        <begin position="21"/>
        <end position="40"/>
    </location>
</feature>
<evidence type="ECO:0000256" key="1">
    <source>
        <dbReference type="SAM" id="Coils"/>
    </source>
</evidence>